<dbReference type="Gene3D" id="1.20.1440.20">
    <property type="entry name" value="LemA-like domain"/>
    <property type="match status" value="1"/>
</dbReference>
<organism evidence="6 7">
    <name type="scientific">Fulvivirga kasyanovii</name>
    <dbReference type="NCBI Taxonomy" id="396812"/>
    <lineage>
        <taxon>Bacteria</taxon>
        <taxon>Pseudomonadati</taxon>
        <taxon>Bacteroidota</taxon>
        <taxon>Cytophagia</taxon>
        <taxon>Cytophagales</taxon>
        <taxon>Fulvivirgaceae</taxon>
        <taxon>Fulvivirga</taxon>
    </lineage>
</organism>
<evidence type="ECO:0000256" key="4">
    <source>
        <dbReference type="ARBA" id="ARBA00022989"/>
    </source>
</evidence>
<evidence type="ECO:0000256" key="5">
    <source>
        <dbReference type="ARBA" id="ARBA00023136"/>
    </source>
</evidence>
<dbReference type="PANTHER" id="PTHR34478:SF1">
    <property type="entry name" value="PROTEIN LEMA"/>
    <property type="match status" value="1"/>
</dbReference>
<dbReference type="SUPFAM" id="SSF140478">
    <property type="entry name" value="LemA-like"/>
    <property type="match status" value="1"/>
</dbReference>
<dbReference type="InterPro" id="IPR007156">
    <property type="entry name" value="MamQ_LemA"/>
</dbReference>
<keyword evidence="7" id="KW-1185">Reference proteome</keyword>
<dbReference type="EMBL" id="SMLW01000616">
    <property type="protein sequence ID" value="MTI27185.1"/>
    <property type="molecule type" value="Genomic_DNA"/>
</dbReference>
<comment type="caution">
    <text evidence="6">The sequence shown here is derived from an EMBL/GenBank/DDBJ whole genome shotgun (WGS) entry which is preliminary data.</text>
</comment>
<evidence type="ECO:0000313" key="6">
    <source>
        <dbReference type="EMBL" id="MTI27185.1"/>
    </source>
</evidence>
<evidence type="ECO:0000256" key="1">
    <source>
        <dbReference type="ARBA" id="ARBA00004167"/>
    </source>
</evidence>
<dbReference type="RefSeq" id="WP_155174189.1">
    <property type="nucleotide sequence ID" value="NZ_BAAAFL010000008.1"/>
</dbReference>
<comment type="subcellular location">
    <subcellularLocation>
        <location evidence="1">Membrane</location>
        <topology evidence="1">Single-pass membrane protein</topology>
    </subcellularLocation>
</comment>
<proteinExistence type="inferred from homology"/>
<keyword evidence="3" id="KW-0812">Transmembrane</keyword>
<name>A0ABW9RW03_9BACT</name>
<gene>
    <name evidence="6" type="ORF">E1163_19680</name>
</gene>
<dbReference type="InterPro" id="IPR023353">
    <property type="entry name" value="LemA-like_dom_sf"/>
</dbReference>
<evidence type="ECO:0000256" key="3">
    <source>
        <dbReference type="ARBA" id="ARBA00022692"/>
    </source>
</evidence>
<evidence type="ECO:0000256" key="2">
    <source>
        <dbReference type="ARBA" id="ARBA00008854"/>
    </source>
</evidence>
<keyword evidence="4" id="KW-1133">Transmembrane helix</keyword>
<keyword evidence="5" id="KW-0472">Membrane</keyword>
<accession>A0ABW9RW03</accession>
<dbReference type="PANTHER" id="PTHR34478">
    <property type="entry name" value="PROTEIN LEMA"/>
    <property type="match status" value="1"/>
</dbReference>
<dbReference type="Pfam" id="PF04011">
    <property type="entry name" value="LemA"/>
    <property type="match status" value="1"/>
</dbReference>
<comment type="similarity">
    <text evidence="2">Belongs to the LemA family.</text>
</comment>
<reference evidence="6 7" key="1">
    <citation type="submission" date="2019-02" db="EMBL/GenBank/DDBJ databases">
        <authorList>
            <person name="Goldberg S.R."/>
            <person name="Haltli B.A."/>
            <person name="Correa H."/>
            <person name="Russell K.G."/>
        </authorList>
    </citation>
    <scope>NUCLEOTIDE SEQUENCE [LARGE SCALE GENOMIC DNA]</scope>
    <source>
        <strain evidence="6 7">JCM 16186</strain>
    </source>
</reference>
<dbReference type="Proteomes" id="UP000798808">
    <property type="component" value="Unassembled WGS sequence"/>
</dbReference>
<sequence length="184" mass="20965">MIISFLLSVIIVIFLITTYNRLIKNRNNVQASFSTVDVMLKKRHDLIPNLVASVKSIMNHEKSLLEKVTSLRSEAVQANNFKEKEKVENALSSLLGQLQVTMENYPEVKADKNVLQLQAALNDVEEQISASRRIYNNAVKRYNNSIQTAPSNIIANLFSFKAMDFFEVALPERENVNVEQMFKS</sequence>
<protein>
    <submittedName>
        <fullName evidence="6">LemA family protein</fullName>
    </submittedName>
</protein>
<evidence type="ECO:0000313" key="7">
    <source>
        <dbReference type="Proteomes" id="UP000798808"/>
    </source>
</evidence>